<dbReference type="NCBIfam" id="NF041384">
    <property type="entry name" value="YHS_seleno_dom"/>
    <property type="match status" value="1"/>
</dbReference>
<proteinExistence type="predicted"/>
<protein>
    <recommendedName>
        <fullName evidence="3">YHS domain protein</fullName>
    </recommendedName>
</protein>
<keyword evidence="2" id="KW-1185">Reference proteome</keyword>
<dbReference type="EMBL" id="OANU01000020">
    <property type="protein sequence ID" value="SNX48036.1"/>
    <property type="molecule type" value="Genomic_DNA"/>
</dbReference>
<gene>
    <name evidence="1" type="ORF">VTH8203_01652</name>
</gene>
<sequence length="107" mass="12424">MKAFSPFSVLYLAGLRKIYEIRNTIYFNSTTLVKFVANPTAYAPQYGGYCAWAVSQVYTASIDPNAWYILENKLYLNYSKSVQQRCQQDISRNIQKADLHWPELLQN</sequence>
<name>A0A240EHL2_9VIBR</name>
<accession>A0A240EHL2</accession>
<evidence type="ECO:0000313" key="2">
    <source>
        <dbReference type="Proteomes" id="UP000219336"/>
    </source>
</evidence>
<dbReference type="Proteomes" id="UP000219336">
    <property type="component" value="Unassembled WGS sequence"/>
</dbReference>
<evidence type="ECO:0008006" key="3">
    <source>
        <dbReference type="Google" id="ProtNLM"/>
    </source>
</evidence>
<organism evidence="1 2">
    <name type="scientific">Vibrio thalassae</name>
    <dbReference type="NCBI Taxonomy" id="1243014"/>
    <lineage>
        <taxon>Bacteria</taxon>
        <taxon>Pseudomonadati</taxon>
        <taxon>Pseudomonadota</taxon>
        <taxon>Gammaproteobacteria</taxon>
        <taxon>Vibrionales</taxon>
        <taxon>Vibrionaceae</taxon>
        <taxon>Vibrio</taxon>
    </lineage>
</organism>
<reference evidence="2" key="1">
    <citation type="submission" date="2016-06" db="EMBL/GenBank/DDBJ databases">
        <authorList>
            <person name="Rodrigo-Torres L."/>
            <person name="Arahal R.D."/>
            <person name="Lucena T."/>
        </authorList>
    </citation>
    <scope>NUCLEOTIDE SEQUENCE [LARGE SCALE GENOMIC DNA]</scope>
    <source>
        <strain evidence="2">CECT8203</strain>
    </source>
</reference>
<dbReference type="AlphaFoldDB" id="A0A240EHL2"/>
<evidence type="ECO:0000313" key="1">
    <source>
        <dbReference type="EMBL" id="SNX48036.1"/>
    </source>
</evidence>